<comment type="subcellular location">
    <subcellularLocation>
        <location evidence="1">Membrane</location>
        <topology evidence="1">Multi-pass membrane protein</topology>
    </subcellularLocation>
</comment>
<keyword evidence="4 6" id="KW-0472">Membrane</keyword>
<dbReference type="GO" id="GO:0005886">
    <property type="term" value="C:plasma membrane"/>
    <property type="evidence" value="ECO:0007669"/>
    <property type="project" value="TreeGrafter"/>
</dbReference>
<feature type="transmembrane region" description="Helical" evidence="6">
    <location>
        <begin position="224"/>
        <end position="243"/>
    </location>
</feature>
<dbReference type="GO" id="GO:0022857">
    <property type="term" value="F:transmembrane transporter activity"/>
    <property type="evidence" value="ECO:0007669"/>
    <property type="project" value="InterPro"/>
</dbReference>
<dbReference type="PRINTS" id="PR01035">
    <property type="entry name" value="TCRTETA"/>
</dbReference>
<dbReference type="InterPro" id="IPR011701">
    <property type="entry name" value="MFS"/>
</dbReference>
<dbReference type="EMBL" id="MU006033">
    <property type="protein sequence ID" value="KAF2857657.1"/>
    <property type="molecule type" value="Genomic_DNA"/>
</dbReference>
<gene>
    <name evidence="8" type="ORF">K470DRAFT_260600</name>
</gene>
<feature type="transmembrane region" description="Helical" evidence="6">
    <location>
        <begin position="397"/>
        <end position="418"/>
    </location>
</feature>
<feature type="transmembrane region" description="Helical" evidence="6">
    <location>
        <begin position="99"/>
        <end position="125"/>
    </location>
</feature>
<sequence length="607" mass="65443">MTLPQNGVPNPPAPMASTNKTAPAVPPESTSAPVDFSLGGRHNEPDVIKKPDDASSHHSKEQLDRDPSAQESKVKDAKADMANLKRSDSGFEYPPTRQLVLSMIAILLAVFLIALDRTIIATAIPTMTDEFHSLDDIGWYGSAFMLTSSCFQLLIGKIYTFHPAKWVFLINIFIFEVGSAICGAAPSSVVFIIGRAIAGVGSAGIMAGAVIIMTTTIPLAKRPLYMGFFGACFGLASVIGPLLGGAFTTNVSWRWCFYINLPIGAVAAAIIMLILKPSTPANPGLPFMQRFRQIDLLGELCLFPSIICLLLGLQWGGSKYEWSNWRIILLFTLFGVLLIAFVIVEALMQEVATISANIIFNRSIIAGVWLTFCISAAMMALVYFLPTWFQAIKGTSAVRSGIDTIPMVLSLVVGNILAGQITGRIGYYNPLAIASIIFMPIGAGLITTFDMHTRTATWIGYQILFGFGIGLGMQQGNMAAQTVLPRKDVPIGVSLMMFIQQLSGAIFVSVSQNVFGSKLVSGIVRLVPNLKPQQIVDTGATELRKLVPASALPKVLIAYNAALRQIFIVGVIMSCLAALGAFTLEWKSIKHVEEHQACGEQEAYSKA</sequence>
<evidence type="ECO:0000313" key="8">
    <source>
        <dbReference type="EMBL" id="KAF2857657.1"/>
    </source>
</evidence>
<name>A0A6A7BRX6_9PEZI</name>
<protein>
    <submittedName>
        <fullName evidence="8">Putative MFS aflatoxin efflux pump</fullName>
    </submittedName>
</protein>
<dbReference type="FunFam" id="1.20.1250.20:FF:000196">
    <property type="entry name" value="MFS toxin efflux pump (AflT)"/>
    <property type="match status" value="1"/>
</dbReference>
<feature type="transmembrane region" description="Helical" evidence="6">
    <location>
        <begin position="167"/>
        <end position="186"/>
    </location>
</feature>
<dbReference type="InterPro" id="IPR036259">
    <property type="entry name" value="MFS_trans_sf"/>
</dbReference>
<evidence type="ECO:0000256" key="3">
    <source>
        <dbReference type="ARBA" id="ARBA00022989"/>
    </source>
</evidence>
<dbReference type="InterPro" id="IPR001958">
    <property type="entry name" value="Tet-R_TetA/multi-R_MdtG-like"/>
</dbReference>
<proteinExistence type="predicted"/>
<feature type="transmembrane region" description="Helical" evidence="6">
    <location>
        <begin position="562"/>
        <end position="584"/>
    </location>
</feature>
<dbReference type="SUPFAM" id="SSF103473">
    <property type="entry name" value="MFS general substrate transporter"/>
    <property type="match status" value="1"/>
</dbReference>
<feature type="transmembrane region" description="Helical" evidence="6">
    <location>
        <begin position="489"/>
        <end position="510"/>
    </location>
</feature>
<feature type="transmembrane region" description="Helical" evidence="6">
    <location>
        <begin position="327"/>
        <end position="347"/>
    </location>
</feature>
<dbReference type="PANTHER" id="PTHR23501">
    <property type="entry name" value="MAJOR FACILITATOR SUPERFAMILY"/>
    <property type="match status" value="1"/>
</dbReference>
<feature type="transmembrane region" description="Helical" evidence="6">
    <location>
        <begin position="137"/>
        <end position="155"/>
    </location>
</feature>
<feature type="transmembrane region" description="Helical" evidence="6">
    <location>
        <begin position="296"/>
        <end position="315"/>
    </location>
</feature>
<dbReference type="InterPro" id="IPR020846">
    <property type="entry name" value="MFS_dom"/>
</dbReference>
<dbReference type="PROSITE" id="PS50850">
    <property type="entry name" value="MFS"/>
    <property type="match status" value="1"/>
</dbReference>
<feature type="transmembrane region" description="Helical" evidence="6">
    <location>
        <begin position="458"/>
        <end position="477"/>
    </location>
</feature>
<keyword evidence="3 6" id="KW-1133">Transmembrane helix</keyword>
<feature type="domain" description="Major facilitator superfamily (MFS) profile" evidence="7">
    <location>
        <begin position="102"/>
        <end position="589"/>
    </location>
</feature>
<feature type="transmembrane region" description="Helical" evidence="6">
    <location>
        <begin position="192"/>
        <end position="212"/>
    </location>
</feature>
<evidence type="ECO:0000256" key="1">
    <source>
        <dbReference type="ARBA" id="ARBA00004141"/>
    </source>
</evidence>
<dbReference type="CDD" id="cd17502">
    <property type="entry name" value="MFS_Azr1_MDR_like"/>
    <property type="match status" value="1"/>
</dbReference>
<feature type="compositionally biased region" description="Basic and acidic residues" evidence="5">
    <location>
        <begin position="41"/>
        <end position="81"/>
    </location>
</feature>
<feature type="transmembrane region" description="Helical" evidence="6">
    <location>
        <begin position="425"/>
        <end position="446"/>
    </location>
</feature>
<dbReference type="AlphaFoldDB" id="A0A6A7BRX6"/>
<dbReference type="OrthoDB" id="10021397at2759"/>
<evidence type="ECO:0000256" key="4">
    <source>
        <dbReference type="ARBA" id="ARBA00023136"/>
    </source>
</evidence>
<evidence type="ECO:0000259" key="7">
    <source>
        <dbReference type="PROSITE" id="PS50850"/>
    </source>
</evidence>
<dbReference type="Proteomes" id="UP000799421">
    <property type="component" value="Unassembled WGS sequence"/>
</dbReference>
<reference evidence="8" key="1">
    <citation type="journal article" date="2020" name="Stud. Mycol.">
        <title>101 Dothideomycetes genomes: a test case for predicting lifestyles and emergence of pathogens.</title>
        <authorList>
            <person name="Haridas S."/>
            <person name="Albert R."/>
            <person name="Binder M."/>
            <person name="Bloem J."/>
            <person name="Labutti K."/>
            <person name="Salamov A."/>
            <person name="Andreopoulos B."/>
            <person name="Baker S."/>
            <person name="Barry K."/>
            <person name="Bills G."/>
            <person name="Bluhm B."/>
            <person name="Cannon C."/>
            <person name="Castanera R."/>
            <person name="Culley D."/>
            <person name="Daum C."/>
            <person name="Ezra D."/>
            <person name="Gonzalez J."/>
            <person name="Henrissat B."/>
            <person name="Kuo A."/>
            <person name="Liang C."/>
            <person name="Lipzen A."/>
            <person name="Lutzoni F."/>
            <person name="Magnuson J."/>
            <person name="Mondo S."/>
            <person name="Nolan M."/>
            <person name="Ohm R."/>
            <person name="Pangilinan J."/>
            <person name="Park H.-J."/>
            <person name="Ramirez L."/>
            <person name="Alfaro M."/>
            <person name="Sun H."/>
            <person name="Tritt A."/>
            <person name="Yoshinaga Y."/>
            <person name="Zwiers L.-H."/>
            <person name="Turgeon B."/>
            <person name="Goodwin S."/>
            <person name="Spatafora J."/>
            <person name="Crous P."/>
            <person name="Grigoriev I."/>
        </authorList>
    </citation>
    <scope>NUCLEOTIDE SEQUENCE</scope>
    <source>
        <strain evidence="8">CBS 480.64</strain>
    </source>
</reference>
<dbReference type="FunFam" id="1.20.1720.10:FF:000012">
    <property type="entry name" value="MFS toxin efflux pump (AflT)"/>
    <property type="match status" value="1"/>
</dbReference>
<accession>A0A6A7BRX6</accession>
<dbReference type="Pfam" id="PF07690">
    <property type="entry name" value="MFS_1"/>
    <property type="match status" value="1"/>
</dbReference>
<organism evidence="8 9">
    <name type="scientific">Piedraia hortae CBS 480.64</name>
    <dbReference type="NCBI Taxonomy" id="1314780"/>
    <lineage>
        <taxon>Eukaryota</taxon>
        <taxon>Fungi</taxon>
        <taxon>Dikarya</taxon>
        <taxon>Ascomycota</taxon>
        <taxon>Pezizomycotina</taxon>
        <taxon>Dothideomycetes</taxon>
        <taxon>Dothideomycetidae</taxon>
        <taxon>Capnodiales</taxon>
        <taxon>Piedraiaceae</taxon>
        <taxon>Piedraia</taxon>
    </lineage>
</organism>
<feature type="transmembrane region" description="Helical" evidence="6">
    <location>
        <begin position="255"/>
        <end position="275"/>
    </location>
</feature>
<evidence type="ECO:0000256" key="2">
    <source>
        <dbReference type="ARBA" id="ARBA00022692"/>
    </source>
</evidence>
<evidence type="ECO:0000256" key="6">
    <source>
        <dbReference type="SAM" id="Phobius"/>
    </source>
</evidence>
<feature type="region of interest" description="Disordered" evidence="5">
    <location>
        <begin position="1"/>
        <end position="81"/>
    </location>
</feature>
<keyword evidence="2 6" id="KW-0812">Transmembrane</keyword>
<evidence type="ECO:0000313" key="9">
    <source>
        <dbReference type="Proteomes" id="UP000799421"/>
    </source>
</evidence>
<feature type="transmembrane region" description="Helical" evidence="6">
    <location>
        <begin position="359"/>
        <end position="385"/>
    </location>
</feature>
<dbReference type="PANTHER" id="PTHR23501:SF201">
    <property type="entry name" value="MFS AFLATOXIN EFFLUX PUMP"/>
    <property type="match status" value="1"/>
</dbReference>
<evidence type="ECO:0000256" key="5">
    <source>
        <dbReference type="SAM" id="MobiDB-lite"/>
    </source>
</evidence>
<dbReference type="Gene3D" id="1.20.1250.20">
    <property type="entry name" value="MFS general substrate transporter like domains"/>
    <property type="match status" value="2"/>
</dbReference>
<keyword evidence="9" id="KW-1185">Reference proteome</keyword>